<keyword evidence="2" id="KW-0472">Membrane</keyword>
<keyword evidence="5" id="KW-1185">Reference proteome</keyword>
<dbReference type="Proteomes" id="UP000323454">
    <property type="component" value="Unassembled WGS sequence"/>
</dbReference>
<dbReference type="PANTHER" id="PTHR23028:SF53">
    <property type="entry name" value="ACYL_TRANSF_3 DOMAIN-CONTAINING PROTEIN"/>
    <property type="match status" value="1"/>
</dbReference>
<accession>A0A5B2X1K5</accession>
<reference evidence="4 5" key="1">
    <citation type="submission" date="2019-09" db="EMBL/GenBank/DDBJ databases">
        <title>Goodfellowia gen. nov., a new genus of the Pseudonocardineae related to Actinoalloteichus, containing Goodfellowia coeruleoviolacea gen. nov., comb. nov. gen. nov., comb. nov.</title>
        <authorList>
            <person name="Labeda D."/>
        </authorList>
    </citation>
    <scope>NUCLEOTIDE SEQUENCE [LARGE SCALE GENOMIC DNA]</scope>
    <source>
        <strain evidence="4 5">AN110305</strain>
    </source>
</reference>
<comment type="caution">
    <text evidence="4">The sequence shown here is derived from an EMBL/GenBank/DDBJ whole genome shotgun (WGS) entry which is preliminary data.</text>
</comment>
<protein>
    <submittedName>
        <fullName evidence="4">Acyltransferase</fullName>
    </submittedName>
</protein>
<dbReference type="RefSeq" id="WP_149852318.1">
    <property type="nucleotide sequence ID" value="NZ_VUOB01000047.1"/>
</dbReference>
<evidence type="ECO:0000313" key="4">
    <source>
        <dbReference type="EMBL" id="KAA2257085.1"/>
    </source>
</evidence>
<dbReference type="GO" id="GO:0016747">
    <property type="term" value="F:acyltransferase activity, transferring groups other than amino-acyl groups"/>
    <property type="evidence" value="ECO:0007669"/>
    <property type="project" value="InterPro"/>
</dbReference>
<dbReference type="OrthoDB" id="9796461at2"/>
<name>A0A5B2X1K5_9PSEU</name>
<dbReference type="InterPro" id="IPR002656">
    <property type="entry name" value="Acyl_transf_3_dom"/>
</dbReference>
<feature type="domain" description="Acyltransferase 3" evidence="3">
    <location>
        <begin position="48"/>
        <end position="414"/>
    </location>
</feature>
<feature type="transmembrane region" description="Helical" evidence="2">
    <location>
        <begin position="127"/>
        <end position="146"/>
    </location>
</feature>
<evidence type="ECO:0000313" key="5">
    <source>
        <dbReference type="Proteomes" id="UP000323454"/>
    </source>
</evidence>
<feature type="transmembrane region" description="Helical" evidence="2">
    <location>
        <begin position="249"/>
        <end position="272"/>
    </location>
</feature>
<feature type="transmembrane region" description="Helical" evidence="2">
    <location>
        <begin position="193"/>
        <end position="211"/>
    </location>
</feature>
<evidence type="ECO:0000256" key="1">
    <source>
        <dbReference type="SAM" id="MobiDB-lite"/>
    </source>
</evidence>
<dbReference type="EMBL" id="VUOB01000047">
    <property type="protein sequence ID" value="KAA2257085.1"/>
    <property type="molecule type" value="Genomic_DNA"/>
</dbReference>
<feature type="transmembrane region" description="Helical" evidence="2">
    <location>
        <begin position="284"/>
        <end position="302"/>
    </location>
</feature>
<dbReference type="GO" id="GO:0009103">
    <property type="term" value="P:lipopolysaccharide biosynthetic process"/>
    <property type="evidence" value="ECO:0007669"/>
    <property type="project" value="TreeGrafter"/>
</dbReference>
<dbReference type="GO" id="GO:0016020">
    <property type="term" value="C:membrane"/>
    <property type="evidence" value="ECO:0007669"/>
    <property type="project" value="TreeGrafter"/>
</dbReference>
<dbReference type="AlphaFoldDB" id="A0A5B2X1K5"/>
<feature type="transmembrane region" description="Helical" evidence="2">
    <location>
        <begin position="85"/>
        <end position="106"/>
    </location>
</feature>
<feature type="transmembrane region" description="Helical" evidence="2">
    <location>
        <begin position="218"/>
        <end position="237"/>
    </location>
</feature>
<organism evidence="4 5">
    <name type="scientific">Solihabitans fulvus</name>
    <dbReference type="NCBI Taxonomy" id="1892852"/>
    <lineage>
        <taxon>Bacteria</taxon>
        <taxon>Bacillati</taxon>
        <taxon>Actinomycetota</taxon>
        <taxon>Actinomycetes</taxon>
        <taxon>Pseudonocardiales</taxon>
        <taxon>Pseudonocardiaceae</taxon>
        <taxon>Solihabitans</taxon>
    </lineage>
</organism>
<feature type="region of interest" description="Disordered" evidence="1">
    <location>
        <begin position="1"/>
        <end position="37"/>
    </location>
</feature>
<dbReference type="Pfam" id="PF01757">
    <property type="entry name" value="Acyl_transf_3"/>
    <property type="match status" value="1"/>
</dbReference>
<dbReference type="PANTHER" id="PTHR23028">
    <property type="entry name" value="ACETYLTRANSFERASE"/>
    <property type="match status" value="1"/>
</dbReference>
<keyword evidence="2" id="KW-0812">Transmembrane</keyword>
<feature type="transmembrane region" description="Helical" evidence="2">
    <location>
        <begin position="398"/>
        <end position="422"/>
    </location>
</feature>
<keyword evidence="2" id="KW-1133">Transmembrane helix</keyword>
<proteinExistence type="predicted"/>
<gene>
    <name evidence="4" type="ORF">F0L68_25410</name>
</gene>
<evidence type="ECO:0000259" key="3">
    <source>
        <dbReference type="Pfam" id="PF01757"/>
    </source>
</evidence>
<feature type="transmembrane region" description="Helical" evidence="2">
    <location>
        <begin position="357"/>
        <end position="378"/>
    </location>
</feature>
<dbReference type="InterPro" id="IPR050879">
    <property type="entry name" value="Acyltransferase_3"/>
</dbReference>
<sequence length="440" mass="49680">MNTTDGNAAVALTDPAGPAGPEVPITDTPGTTTPHAAEPAKPASHILQLTGVRALAASWVLMFHFRPELLLGFGFLHPLVPLMNVGYLGVDLFFVLSGFILTYTHLDRMIDGYSWKKMVGFLWLRFSRIWPLMFFMMLVWAAYLAFLTVHNNDGRMQAALNPERFLAHVFLVQAWTTTHHDWNPIDWSLSAEWMAYLAFTVFVVLFAKLRLHVSSRGLVLLALFSVLPVVFIGMGFQDGSDLLWNNDNIVEGIVPLRVLSEFAGGAIVSILVMRHGTNARLPWFLRPTTVFVVIIALLYLIPAIDPAKRWRYDQNWSIYGHLMWGSIETVVVVPLFLLLIGSLAVSRRDLFTRLLATRVLVWGGKVSFALYLVHWLYLDAMRRVLGNHLHIADRPTSLAYRLIVLVAIALAVLSAHLLFNFVEERARKTMRRLLPRSMNV</sequence>
<feature type="transmembrane region" description="Helical" evidence="2">
    <location>
        <begin position="322"/>
        <end position="345"/>
    </location>
</feature>
<keyword evidence="4" id="KW-0808">Transferase</keyword>
<evidence type="ECO:0000256" key="2">
    <source>
        <dbReference type="SAM" id="Phobius"/>
    </source>
</evidence>
<keyword evidence="4" id="KW-0012">Acyltransferase</keyword>
<reference evidence="4 5" key="2">
    <citation type="submission" date="2019-09" db="EMBL/GenBank/DDBJ databases">
        <authorList>
            <person name="Jin C."/>
        </authorList>
    </citation>
    <scope>NUCLEOTIDE SEQUENCE [LARGE SCALE GENOMIC DNA]</scope>
    <source>
        <strain evidence="4 5">AN110305</strain>
    </source>
</reference>